<dbReference type="OrthoDB" id="9803735at2"/>
<accession>A0A660E3R9</accession>
<dbReference type="InterPro" id="IPR036388">
    <property type="entry name" value="WH-like_DNA-bd_sf"/>
</dbReference>
<dbReference type="GO" id="GO:0003677">
    <property type="term" value="F:DNA binding"/>
    <property type="evidence" value="ECO:0007669"/>
    <property type="project" value="UniProtKB-KW"/>
</dbReference>
<evidence type="ECO:0000256" key="4">
    <source>
        <dbReference type="ARBA" id="ARBA00023163"/>
    </source>
</evidence>
<dbReference type="InterPro" id="IPR005119">
    <property type="entry name" value="LysR_subst-bd"/>
</dbReference>
<evidence type="ECO:0000256" key="3">
    <source>
        <dbReference type="ARBA" id="ARBA00023125"/>
    </source>
</evidence>
<dbReference type="CDD" id="cd05466">
    <property type="entry name" value="PBP2_LTTR_substrate"/>
    <property type="match status" value="1"/>
</dbReference>
<organism evidence="6 7">
    <name type="scientific">Lactiplantibacillus mudanjiangensis</name>
    <dbReference type="NCBI Taxonomy" id="1296538"/>
    <lineage>
        <taxon>Bacteria</taxon>
        <taxon>Bacillati</taxon>
        <taxon>Bacillota</taxon>
        <taxon>Bacilli</taxon>
        <taxon>Lactobacillales</taxon>
        <taxon>Lactobacillaceae</taxon>
        <taxon>Lactiplantibacillus</taxon>
    </lineage>
</organism>
<keyword evidence="3" id="KW-0238">DNA-binding</keyword>
<keyword evidence="7" id="KW-1185">Reference proteome</keyword>
<dbReference type="InterPro" id="IPR036390">
    <property type="entry name" value="WH_DNA-bd_sf"/>
</dbReference>
<dbReference type="Gene3D" id="3.40.190.290">
    <property type="match status" value="1"/>
</dbReference>
<sequence>MDQRLGDFLAAIATTGNMTKAAQSLFVTQPYISQTVRRAENELNVVLVTRDHQPLTLTYAGQRVLTYLQAQHQLQTAMQQELKQLTNHAAGSLTLAINQPLAALWLPEILPALYAQFPQLHLNIQELTTSEAEQRLPTGKIDVFIGKAIYDHRLAFQPLGRLKLALVVPANSDIQPQAEQPLAALTNQPFIRIAAPSRFQEVVDHYFQDNGITVINRLEVPDSRIALALATAQLGSMVTGWDTSKTALKNHPDQIRIYPIPTNQVALDMGITYPAHHHSAVLTQLVQLTMTKLLPLL</sequence>
<dbReference type="AlphaFoldDB" id="A0A660E3R9"/>
<feature type="domain" description="HTH lysR-type" evidence="5">
    <location>
        <begin position="1"/>
        <end position="58"/>
    </location>
</feature>
<dbReference type="PROSITE" id="PS50931">
    <property type="entry name" value="HTH_LYSR"/>
    <property type="match status" value="1"/>
</dbReference>
<dbReference type="InterPro" id="IPR000847">
    <property type="entry name" value="LysR_HTH_N"/>
</dbReference>
<dbReference type="SUPFAM" id="SSF53850">
    <property type="entry name" value="Periplasmic binding protein-like II"/>
    <property type="match status" value="1"/>
</dbReference>
<proteinExistence type="inferred from homology"/>
<reference evidence="6 7" key="1">
    <citation type="submission" date="2018-11" db="EMBL/GenBank/DDBJ databases">
        <authorList>
            <person name="Wuyts S."/>
        </authorList>
    </citation>
    <scope>NUCLEOTIDE SEQUENCE [LARGE SCALE GENOMIC DNA]</scope>
    <source>
        <strain evidence="6">Lactobacillus mudanjiangensis AMBF249</strain>
    </source>
</reference>
<dbReference type="Pfam" id="PF00126">
    <property type="entry name" value="HTH_1"/>
    <property type="match status" value="1"/>
</dbReference>
<evidence type="ECO:0000313" key="6">
    <source>
        <dbReference type="EMBL" id="VDG26604.1"/>
    </source>
</evidence>
<evidence type="ECO:0000256" key="2">
    <source>
        <dbReference type="ARBA" id="ARBA00023015"/>
    </source>
</evidence>
<gene>
    <name evidence="6" type="ORF">MUDAN_MDHGFNIF_00043</name>
</gene>
<dbReference type="SUPFAM" id="SSF46785">
    <property type="entry name" value="Winged helix' DNA-binding domain"/>
    <property type="match status" value="1"/>
</dbReference>
<dbReference type="RefSeq" id="WP_130844390.1">
    <property type="nucleotide sequence ID" value="NZ_BJDY01000003.1"/>
</dbReference>
<keyword evidence="4" id="KW-0804">Transcription</keyword>
<protein>
    <recommendedName>
        <fullName evidence="5">HTH lysR-type domain-containing protein</fullName>
    </recommendedName>
</protein>
<evidence type="ECO:0000256" key="1">
    <source>
        <dbReference type="ARBA" id="ARBA00009437"/>
    </source>
</evidence>
<dbReference type="Gene3D" id="1.10.10.10">
    <property type="entry name" value="Winged helix-like DNA-binding domain superfamily/Winged helix DNA-binding domain"/>
    <property type="match status" value="1"/>
</dbReference>
<dbReference type="PANTHER" id="PTHR30126">
    <property type="entry name" value="HTH-TYPE TRANSCRIPTIONAL REGULATOR"/>
    <property type="match status" value="1"/>
</dbReference>
<dbReference type="Proteomes" id="UP000289996">
    <property type="component" value="Unassembled WGS sequence"/>
</dbReference>
<evidence type="ECO:0000313" key="7">
    <source>
        <dbReference type="Proteomes" id="UP000289996"/>
    </source>
</evidence>
<dbReference type="Pfam" id="PF03466">
    <property type="entry name" value="LysR_substrate"/>
    <property type="match status" value="1"/>
</dbReference>
<dbReference type="EMBL" id="UYIG01000001">
    <property type="protein sequence ID" value="VDG26604.1"/>
    <property type="molecule type" value="Genomic_DNA"/>
</dbReference>
<evidence type="ECO:0000259" key="5">
    <source>
        <dbReference type="PROSITE" id="PS50931"/>
    </source>
</evidence>
<keyword evidence="2" id="KW-0805">Transcription regulation</keyword>
<comment type="similarity">
    <text evidence="1">Belongs to the LysR transcriptional regulatory family.</text>
</comment>
<name>A0A660E3R9_9LACO</name>
<dbReference type="GO" id="GO:0003700">
    <property type="term" value="F:DNA-binding transcription factor activity"/>
    <property type="evidence" value="ECO:0007669"/>
    <property type="project" value="InterPro"/>
</dbReference>